<dbReference type="Proteomes" id="UP000037510">
    <property type="component" value="Unassembled WGS sequence"/>
</dbReference>
<dbReference type="GO" id="GO:0005737">
    <property type="term" value="C:cytoplasm"/>
    <property type="evidence" value="ECO:0007669"/>
    <property type="project" value="UniProtKB-ARBA"/>
</dbReference>
<dbReference type="SMART" id="SM00150">
    <property type="entry name" value="SPEC"/>
    <property type="match status" value="2"/>
</dbReference>
<gene>
    <name evidence="2" type="ORF">OBRU01_19278</name>
</gene>
<dbReference type="AlphaFoldDB" id="A0A0L7KXE3"/>
<evidence type="ECO:0000313" key="3">
    <source>
        <dbReference type="Proteomes" id="UP000037510"/>
    </source>
</evidence>
<sequence>MHAQVQDVGEDLEQVEVMQKKFDDFQNDLRANEVRLAEMNEIAVQLMTVGQTEAALKIKTQMQELNSKWKSLQQLTEERASQLGSAHEVQRFHRDAFVRSNVSYADAREYLTTSAVMAADPVRKHEGLERDLAALGDKIRQLDETANRLMSTHGDSAEATYSKQREITDAWQQLQTRANARKEKLLDSYDLQRLMNII</sequence>
<accession>A0A0L7KXE3</accession>
<dbReference type="InterPro" id="IPR002017">
    <property type="entry name" value="Spectrin_repeat"/>
</dbReference>
<dbReference type="Gene3D" id="1.20.58.60">
    <property type="match status" value="2"/>
</dbReference>
<organism evidence="2 3">
    <name type="scientific">Operophtera brumata</name>
    <name type="common">Winter moth</name>
    <name type="synonym">Phalaena brumata</name>
    <dbReference type="NCBI Taxonomy" id="104452"/>
    <lineage>
        <taxon>Eukaryota</taxon>
        <taxon>Metazoa</taxon>
        <taxon>Ecdysozoa</taxon>
        <taxon>Arthropoda</taxon>
        <taxon>Hexapoda</taxon>
        <taxon>Insecta</taxon>
        <taxon>Pterygota</taxon>
        <taxon>Neoptera</taxon>
        <taxon>Endopterygota</taxon>
        <taxon>Lepidoptera</taxon>
        <taxon>Glossata</taxon>
        <taxon>Ditrysia</taxon>
        <taxon>Geometroidea</taxon>
        <taxon>Geometridae</taxon>
        <taxon>Larentiinae</taxon>
        <taxon>Operophtera</taxon>
    </lineage>
</organism>
<comment type="caution">
    <text evidence="2">The sequence shown here is derived from an EMBL/GenBank/DDBJ whole genome shotgun (WGS) entry which is preliminary data.</text>
</comment>
<keyword evidence="3" id="KW-1185">Reference proteome</keyword>
<keyword evidence="1" id="KW-0677">Repeat</keyword>
<proteinExistence type="predicted"/>
<dbReference type="InterPro" id="IPR018159">
    <property type="entry name" value="Spectrin/alpha-actinin"/>
</dbReference>
<dbReference type="PANTHER" id="PTHR11915">
    <property type="entry name" value="SPECTRIN/FILAMIN RELATED CYTOSKELETAL PROTEIN"/>
    <property type="match status" value="1"/>
</dbReference>
<name>A0A0L7KXE3_OPEBR</name>
<dbReference type="Pfam" id="PF00435">
    <property type="entry name" value="Spectrin"/>
    <property type="match status" value="2"/>
</dbReference>
<protein>
    <submittedName>
        <fullName evidence="2">Alpha Spectrin</fullName>
    </submittedName>
</protein>
<evidence type="ECO:0000313" key="2">
    <source>
        <dbReference type="EMBL" id="KOB67800.1"/>
    </source>
</evidence>
<dbReference type="EMBL" id="JTDY01004755">
    <property type="protein sequence ID" value="KOB67800.1"/>
    <property type="molecule type" value="Genomic_DNA"/>
</dbReference>
<reference evidence="2 3" key="1">
    <citation type="journal article" date="2015" name="Genome Biol. Evol.">
        <title>The genome of winter moth (Operophtera brumata) provides a genomic perspective on sexual dimorphism and phenology.</title>
        <authorList>
            <person name="Derks M.F."/>
            <person name="Smit S."/>
            <person name="Salis L."/>
            <person name="Schijlen E."/>
            <person name="Bossers A."/>
            <person name="Mateman C."/>
            <person name="Pijl A.S."/>
            <person name="de Ridder D."/>
            <person name="Groenen M.A."/>
            <person name="Visser M.E."/>
            <person name="Megens H.J."/>
        </authorList>
    </citation>
    <scope>NUCLEOTIDE SEQUENCE [LARGE SCALE GENOMIC DNA]</scope>
    <source>
        <strain evidence="2">WM2013NL</strain>
        <tissue evidence="2">Head and thorax</tissue>
    </source>
</reference>
<dbReference type="CDD" id="cd00176">
    <property type="entry name" value="SPEC"/>
    <property type="match status" value="1"/>
</dbReference>
<evidence type="ECO:0000256" key="1">
    <source>
        <dbReference type="ARBA" id="ARBA00022737"/>
    </source>
</evidence>
<dbReference type="SUPFAM" id="SSF46966">
    <property type="entry name" value="Spectrin repeat"/>
    <property type="match status" value="2"/>
</dbReference>
<dbReference type="STRING" id="104452.A0A0L7KXE3"/>